<feature type="domain" description="Acyl-CoA dehydrogenase/oxidase C-terminal" evidence="6">
    <location>
        <begin position="236"/>
        <end position="374"/>
    </location>
</feature>
<dbReference type="Gene3D" id="1.10.540.10">
    <property type="entry name" value="Acyl-CoA dehydrogenase/oxidase, N-terminal domain"/>
    <property type="match status" value="1"/>
</dbReference>
<dbReference type="InterPro" id="IPR009100">
    <property type="entry name" value="AcylCoA_DH/oxidase_NM_dom_sf"/>
</dbReference>
<dbReference type="InterPro" id="IPR013786">
    <property type="entry name" value="AcylCoA_DH/ox_N"/>
</dbReference>
<protein>
    <submittedName>
        <fullName evidence="9">Acyl-CoA dehydrogenase</fullName>
    </submittedName>
</protein>
<dbReference type="PANTHER" id="PTHR43884:SF12">
    <property type="entry name" value="ISOVALERYL-COA DEHYDROGENASE, MITOCHONDRIAL-RELATED"/>
    <property type="match status" value="1"/>
</dbReference>
<sequence length="392" mass="43465">MRQEVDKNIMNRTLAKKIAAEVDSRFGNFIRKRINPGVLERDANGTCIPEDIFAEACRLGMTPYPVTQELGGGGADQLSWGMMLDRVGYLCQDLSFPFVISLRGSVMRMIYKSKRQDLIERYLKPMIAGKRSPAFAYTDGADPFSFNTCVRETQGGYILSGKKLFTTGGYNADTFMTYARHKTDSFDDLKVFLVEKEFPGVEIVPLPMAGWRAAGISTVHFHDVFLPHDSVMVAADGLSHVQEFLNARRSILVSPVLGRMEAILEDCVKSLSHSIRYNRPLTAMQSVQAEIGKMYKLLETSRSIVYQSLEAEAAGQVDPLWEPITSLAKSYATDSAIELVLIAQRLLGGAGQLKTNHYERYLRDFCGLIPGGGAQGTLDVDLGVAIISKYDM</sequence>
<dbReference type="Gene3D" id="1.20.140.10">
    <property type="entry name" value="Butyryl-CoA Dehydrogenase, subunit A, domain 3"/>
    <property type="match status" value="1"/>
</dbReference>
<dbReference type="InterPro" id="IPR036250">
    <property type="entry name" value="AcylCo_DH-like_C"/>
</dbReference>
<evidence type="ECO:0000259" key="7">
    <source>
        <dbReference type="Pfam" id="PF02770"/>
    </source>
</evidence>
<keyword evidence="4 5" id="KW-0274">FAD</keyword>
<evidence type="ECO:0000313" key="10">
    <source>
        <dbReference type="Proteomes" id="UP000289660"/>
    </source>
</evidence>
<dbReference type="Pfam" id="PF00441">
    <property type="entry name" value="Acyl-CoA_dh_1"/>
    <property type="match status" value="1"/>
</dbReference>
<evidence type="ECO:0000256" key="3">
    <source>
        <dbReference type="ARBA" id="ARBA00022630"/>
    </source>
</evidence>
<reference evidence="10" key="1">
    <citation type="submission" date="2018-12" db="EMBL/GenBank/DDBJ databases">
        <title>Genome sequence of Microcystis aeruginosa NIES-4285.</title>
        <authorList>
            <person name="Tanabe Y."/>
        </authorList>
    </citation>
    <scope>NUCLEOTIDE SEQUENCE [LARGE SCALE GENOMIC DNA]</scope>
    <source>
        <strain evidence="10">NIES-4285</strain>
    </source>
</reference>
<dbReference type="InterPro" id="IPR046373">
    <property type="entry name" value="Acyl-CoA_Oxase/DH_mid-dom_sf"/>
</dbReference>
<dbReference type="Proteomes" id="UP000289660">
    <property type="component" value="Unassembled WGS sequence"/>
</dbReference>
<gene>
    <name evidence="9" type="primary">mmgC</name>
    <name evidence="9" type="ORF">MiAbB_03684</name>
</gene>
<comment type="similarity">
    <text evidence="2 5">Belongs to the acyl-CoA dehydrogenase family.</text>
</comment>
<dbReference type="InterPro" id="IPR006091">
    <property type="entry name" value="Acyl-CoA_Oxase/DH_mid-dom"/>
</dbReference>
<dbReference type="GO" id="GO:0050660">
    <property type="term" value="F:flavin adenine dinucleotide binding"/>
    <property type="evidence" value="ECO:0007669"/>
    <property type="project" value="InterPro"/>
</dbReference>
<evidence type="ECO:0000256" key="1">
    <source>
        <dbReference type="ARBA" id="ARBA00001974"/>
    </source>
</evidence>
<comment type="caution">
    <text evidence="9">The sequence shown here is derived from an EMBL/GenBank/DDBJ whole genome shotgun (WGS) entry which is preliminary data.</text>
</comment>
<dbReference type="Gene3D" id="2.40.110.10">
    <property type="entry name" value="Butyryl-CoA Dehydrogenase, subunit A, domain 2"/>
    <property type="match status" value="1"/>
</dbReference>
<organism evidence="9 10">
    <name type="scientific">Microcystis aeruginosa NIES-4285</name>
    <dbReference type="NCBI Taxonomy" id="2497681"/>
    <lineage>
        <taxon>Bacteria</taxon>
        <taxon>Bacillati</taxon>
        <taxon>Cyanobacteriota</taxon>
        <taxon>Cyanophyceae</taxon>
        <taxon>Oscillatoriophycideae</taxon>
        <taxon>Chroococcales</taxon>
        <taxon>Microcystaceae</taxon>
        <taxon>Microcystis</taxon>
    </lineage>
</organism>
<dbReference type="CDD" id="cd00567">
    <property type="entry name" value="ACAD"/>
    <property type="match status" value="1"/>
</dbReference>
<evidence type="ECO:0000256" key="5">
    <source>
        <dbReference type="RuleBase" id="RU362125"/>
    </source>
</evidence>
<dbReference type="GO" id="GO:0003995">
    <property type="term" value="F:acyl-CoA dehydrogenase activity"/>
    <property type="evidence" value="ECO:0007669"/>
    <property type="project" value="TreeGrafter"/>
</dbReference>
<dbReference type="EMBL" id="BIFY01000085">
    <property type="protein sequence ID" value="GCE61744.1"/>
    <property type="molecule type" value="Genomic_DNA"/>
</dbReference>
<keyword evidence="5" id="KW-0560">Oxidoreductase</keyword>
<evidence type="ECO:0000259" key="6">
    <source>
        <dbReference type="Pfam" id="PF00441"/>
    </source>
</evidence>
<evidence type="ECO:0000256" key="2">
    <source>
        <dbReference type="ARBA" id="ARBA00009347"/>
    </source>
</evidence>
<dbReference type="SUPFAM" id="SSF56645">
    <property type="entry name" value="Acyl-CoA dehydrogenase NM domain-like"/>
    <property type="match status" value="1"/>
</dbReference>
<feature type="domain" description="Acyl-CoA oxidase/dehydrogenase middle" evidence="7">
    <location>
        <begin position="139"/>
        <end position="224"/>
    </location>
</feature>
<accession>A0A402DHR6</accession>
<dbReference type="AlphaFoldDB" id="A0A402DHR6"/>
<keyword evidence="3 5" id="KW-0285">Flavoprotein</keyword>
<dbReference type="Pfam" id="PF02770">
    <property type="entry name" value="Acyl-CoA_dh_M"/>
    <property type="match status" value="1"/>
</dbReference>
<comment type="cofactor">
    <cofactor evidence="1 5">
        <name>FAD</name>
        <dbReference type="ChEBI" id="CHEBI:57692"/>
    </cofactor>
</comment>
<evidence type="ECO:0000313" key="9">
    <source>
        <dbReference type="EMBL" id="GCE61744.1"/>
    </source>
</evidence>
<feature type="domain" description="Acyl-CoA dehydrogenase/oxidase N-terminal" evidence="8">
    <location>
        <begin position="26"/>
        <end position="130"/>
    </location>
</feature>
<dbReference type="PANTHER" id="PTHR43884">
    <property type="entry name" value="ACYL-COA DEHYDROGENASE"/>
    <property type="match status" value="1"/>
</dbReference>
<evidence type="ECO:0000259" key="8">
    <source>
        <dbReference type="Pfam" id="PF02771"/>
    </source>
</evidence>
<proteinExistence type="inferred from homology"/>
<dbReference type="InterPro" id="IPR009075">
    <property type="entry name" value="AcylCo_DH/oxidase_C"/>
</dbReference>
<dbReference type="SUPFAM" id="SSF47203">
    <property type="entry name" value="Acyl-CoA dehydrogenase C-terminal domain-like"/>
    <property type="match status" value="1"/>
</dbReference>
<name>A0A402DHR6_MICAE</name>
<dbReference type="Pfam" id="PF02771">
    <property type="entry name" value="Acyl-CoA_dh_N"/>
    <property type="match status" value="1"/>
</dbReference>
<dbReference type="InterPro" id="IPR037069">
    <property type="entry name" value="AcylCoA_DH/ox_N_sf"/>
</dbReference>
<evidence type="ECO:0000256" key="4">
    <source>
        <dbReference type="ARBA" id="ARBA00022827"/>
    </source>
</evidence>